<dbReference type="EMBL" id="JBBPBN010000001">
    <property type="protein sequence ID" value="KAK9046032.1"/>
    <property type="molecule type" value="Genomic_DNA"/>
</dbReference>
<sequence>MASNSTKTDPVTPTHSEKDRRVELDSSLSRPSILPLDDNQLIAPSTLSLSKSLGGHTQRDTNRFYTIGIEMIRQGDIHNQVLQRKATPKKLGFDPRGKSKLDKKNPIVTSPFACC</sequence>
<feature type="compositionally biased region" description="Polar residues" evidence="1">
    <location>
        <begin position="1"/>
        <end position="14"/>
    </location>
</feature>
<protein>
    <submittedName>
        <fullName evidence="2">Uncharacterized protein</fullName>
    </submittedName>
</protein>
<proteinExistence type="predicted"/>
<feature type="compositionally biased region" description="Basic and acidic residues" evidence="1">
    <location>
        <begin position="15"/>
        <end position="24"/>
    </location>
</feature>
<accession>A0ABR2U8K4</accession>
<organism evidence="2 3">
    <name type="scientific">Hibiscus sabdariffa</name>
    <name type="common">roselle</name>
    <dbReference type="NCBI Taxonomy" id="183260"/>
    <lineage>
        <taxon>Eukaryota</taxon>
        <taxon>Viridiplantae</taxon>
        <taxon>Streptophyta</taxon>
        <taxon>Embryophyta</taxon>
        <taxon>Tracheophyta</taxon>
        <taxon>Spermatophyta</taxon>
        <taxon>Magnoliopsida</taxon>
        <taxon>eudicotyledons</taxon>
        <taxon>Gunneridae</taxon>
        <taxon>Pentapetalae</taxon>
        <taxon>rosids</taxon>
        <taxon>malvids</taxon>
        <taxon>Malvales</taxon>
        <taxon>Malvaceae</taxon>
        <taxon>Malvoideae</taxon>
        <taxon>Hibiscus</taxon>
    </lineage>
</organism>
<feature type="region of interest" description="Disordered" evidence="1">
    <location>
        <begin position="1"/>
        <end position="35"/>
    </location>
</feature>
<evidence type="ECO:0000256" key="1">
    <source>
        <dbReference type="SAM" id="MobiDB-lite"/>
    </source>
</evidence>
<dbReference type="Proteomes" id="UP001396334">
    <property type="component" value="Unassembled WGS sequence"/>
</dbReference>
<evidence type="ECO:0000313" key="3">
    <source>
        <dbReference type="Proteomes" id="UP001396334"/>
    </source>
</evidence>
<gene>
    <name evidence="2" type="ORF">V6N11_051934</name>
</gene>
<reference evidence="2 3" key="1">
    <citation type="journal article" date="2024" name="G3 (Bethesda)">
        <title>Genome assembly of Hibiscus sabdariffa L. provides insights into metabolisms of medicinal natural products.</title>
        <authorList>
            <person name="Kim T."/>
        </authorList>
    </citation>
    <scope>NUCLEOTIDE SEQUENCE [LARGE SCALE GENOMIC DNA]</scope>
    <source>
        <strain evidence="2">TK-2024</strain>
        <tissue evidence="2">Old leaves</tissue>
    </source>
</reference>
<keyword evidence="3" id="KW-1185">Reference proteome</keyword>
<name>A0ABR2U8K4_9ROSI</name>
<evidence type="ECO:0000313" key="2">
    <source>
        <dbReference type="EMBL" id="KAK9046032.1"/>
    </source>
</evidence>
<comment type="caution">
    <text evidence="2">The sequence shown here is derived from an EMBL/GenBank/DDBJ whole genome shotgun (WGS) entry which is preliminary data.</text>
</comment>